<dbReference type="InterPro" id="IPR037523">
    <property type="entry name" value="VOC_core"/>
</dbReference>
<name>A0ABV4UI89_9MICC</name>
<sequence length="125" mass="13508">MELLQVAQRATDLPRATDFYTRLLGTGPVGRFDPPGLVFFRLGGTRLLLEAGAPSSLIYLRVDSVRAAVRRLRAEGVAVVGEPRMIFRHDDDALGTAGTAEWQAFILDSEGNTVGLASLEAPEPE</sequence>
<dbReference type="InterPro" id="IPR004360">
    <property type="entry name" value="Glyas_Fos-R_dOase_dom"/>
</dbReference>
<evidence type="ECO:0000313" key="3">
    <source>
        <dbReference type="Proteomes" id="UP001575652"/>
    </source>
</evidence>
<evidence type="ECO:0000259" key="1">
    <source>
        <dbReference type="PROSITE" id="PS51819"/>
    </source>
</evidence>
<dbReference type="Gene3D" id="3.10.180.10">
    <property type="entry name" value="2,3-Dihydroxybiphenyl 1,2-Dioxygenase, domain 1"/>
    <property type="match status" value="1"/>
</dbReference>
<protein>
    <submittedName>
        <fullName evidence="2">VOC family protein</fullName>
    </submittedName>
</protein>
<dbReference type="SUPFAM" id="SSF54593">
    <property type="entry name" value="Glyoxalase/Bleomycin resistance protein/Dihydroxybiphenyl dioxygenase"/>
    <property type="match status" value="1"/>
</dbReference>
<dbReference type="RefSeq" id="WP_373970371.1">
    <property type="nucleotide sequence ID" value="NZ_JBHDLJ010000001.1"/>
</dbReference>
<comment type="caution">
    <text evidence="2">The sequence shown here is derived from an EMBL/GenBank/DDBJ whole genome shotgun (WGS) entry which is preliminary data.</text>
</comment>
<accession>A0ABV4UI89</accession>
<evidence type="ECO:0000313" key="2">
    <source>
        <dbReference type="EMBL" id="MFB0833206.1"/>
    </source>
</evidence>
<dbReference type="Pfam" id="PF00903">
    <property type="entry name" value="Glyoxalase"/>
    <property type="match status" value="1"/>
</dbReference>
<dbReference type="PROSITE" id="PS51819">
    <property type="entry name" value="VOC"/>
    <property type="match status" value="1"/>
</dbReference>
<organism evidence="2 3">
    <name type="scientific">Arthrobacter halodurans</name>
    <dbReference type="NCBI Taxonomy" id="516699"/>
    <lineage>
        <taxon>Bacteria</taxon>
        <taxon>Bacillati</taxon>
        <taxon>Actinomycetota</taxon>
        <taxon>Actinomycetes</taxon>
        <taxon>Micrococcales</taxon>
        <taxon>Micrococcaceae</taxon>
        <taxon>Arthrobacter</taxon>
    </lineage>
</organism>
<dbReference type="Proteomes" id="UP001575652">
    <property type="component" value="Unassembled WGS sequence"/>
</dbReference>
<reference evidence="2 3" key="1">
    <citation type="submission" date="2024-09" db="EMBL/GenBank/DDBJ databases">
        <authorList>
            <person name="Salinas-Garcia M.A."/>
            <person name="Prieme A."/>
        </authorList>
    </citation>
    <scope>NUCLEOTIDE SEQUENCE [LARGE SCALE GENOMIC DNA]</scope>
    <source>
        <strain evidence="2 3">DSM 21081</strain>
    </source>
</reference>
<keyword evidence="3" id="KW-1185">Reference proteome</keyword>
<feature type="domain" description="VOC" evidence="1">
    <location>
        <begin position="2"/>
        <end position="119"/>
    </location>
</feature>
<gene>
    <name evidence="2" type="ORF">ACETWP_01280</name>
</gene>
<proteinExistence type="predicted"/>
<dbReference type="EMBL" id="JBHDLJ010000001">
    <property type="protein sequence ID" value="MFB0833206.1"/>
    <property type="molecule type" value="Genomic_DNA"/>
</dbReference>
<dbReference type="InterPro" id="IPR029068">
    <property type="entry name" value="Glyas_Bleomycin-R_OHBP_Dase"/>
</dbReference>